<protein>
    <recommendedName>
        <fullName evidence="4">ABC transporter ATPase</fullName>
    </recommendedName>
</protein>
<evidence type="ECO:0000313" key="3">
    <source>
        <dbReference type="Proteomes" id="UP000234237"/>
    </source>
</evidence>
<evidence type="ECO:0008006" key="4">
    <source>
        <dbReference type="Google" id="ProtNLM"/>
    </source>
</evidence>
<dbReference type="Proteomes" id="UP000234237">
    <property type="component" value="Chromosome"/>
</dbReference>
<keyword evidence="1" id="KW-0812">Transmembrane</keyword>
<reference evidence="3" key="1">
    <citation type="submission" date="2016-11" db="EMBL/GenBank/DDBJ databases">
        <title>Complete genome sequence of Virgibacillus pantothenticus 21D, a halophilic bacterium isolated from the deep hypersaline anoxic basin Discovery in the Mediterranean Sea.</title>
        <authorList>
            <person name="Zeaiter Z."/>
            <person name="Booth J.M."/>
            <person name="Prosdocimi E.M."/>
            <person name="Mapelli F."/>
            <person name="Fusi M."/>
            <person name="Daffonchio D."/>
            <person name="Borin S."/>
            <person name="Crotti E."/>
        </authorList>
    </citation>
    <scope>NUCLEOTIDE SEQUENCE [LARGE SCALE GENOMIC DNA]</scope>
    <source>
        <strain evidence="3">21D</strain>
    </source>
</reference>
<feature type="transmembrane region" description="Helical" evidence="1">
    <location>
        <begin position="29"/>
        <end position="50"/>
    </location>
</feature>
<dbReference type="EMBL" id="CP018622">
    <property type="protein sequence ID" value="AUJ26909.1"/>
    <property type="molecule type" value="Genomic_DNA"/>
</dbReference>
<gene>
    <name evidence="2" type="ORF">A21D_03875</name>
</gene>
<evidence type="ECO:0000313" key="2">
    <source>
        <dbReference type="EMBL" id="AUJ26909.1"/>
    </source>
</evidence>
<proteinExistence type="predicted"/>
<sequence>MKLLDQLQEEDFAVLRKPLESGRQGPNNLGAILLLAACLQVLTFIVTYVVVADQSYYPFKKYIFSIHLIITIVLIIFSIMYSFSKIYKKREKTQYLVTILVSQNLFGVFAYLFTIFILGSVDTTTASMLTATIVTLILGILIFVFTCVRFYKLLRAGHYKEGSKKGEIRARFEKKSFMPLAIFGGLGAVYLIQFLSKNFYFIHIDYIFIGILCLAIFYTMLFVLPEQLVILYCKKRFESFNFDKDGNLKPMGSEREDD</sequence>
<feature type="transmembrane region" description="Helical" evidence="1">
    <location>
        <begin position="129"/>
        <end position="151"/>
    </location>
</feature>
<keyword evidence="1" id="KW-1133">Transmembrane helix</keyword>
<dbReference type="STRING" id="302167.GCA_900166595_02716"/>
<dbReference type="AlphaFoldDB" id="A0A2K9J4P2"/>
<keyword evidence="1" id="KW-0472">Membrane</keyword>
<evidence type="ECO:0000256" key="1">
    <source>
        <dbReference type="SAM" id="Phobius"/>
    </source>
</evidence>
<accession>A0A2K9J4P2</accession>
<dbReference type="RefSeq" id="WP_077704666.1">
    <property type="nucleotide sequence ID" value="NZ_CP018622.1"/>
</dbReference>
<feature type="transmembrane region" description="Helical" evidence="1">
    <location>
        <begin position="95"/>
        <end position="117"/>
    </location>
</feature>
<name>A0A2K9J4P2_9BACI</name>
<feature type="transmembrane region" description="Helical" evidence="1">
    <location>
        <begin position="62"/>
        <end position="83"/>
    </location>
</feature>
<feature type="transmembrane region" description="Helical" evidence="1">
    <location>
        <begin position="177"/>
        <end position="195"/>
    </location>
</feature>
<organism evidence="2 3">
    <name type="scientific">Virgibacillus dokdonensis</name>
    <dbReference type="NCBI Taxonomy" id="302167"/>
    <lineage>
        <taxon>Bacteria</taxon>
        <taxon>Bacillati</taxon>
        <taxon>Bacillota</taxon>
        <taxon>Bacilli</taxon>
        <taxon>Bacillales</taxon>
        <taxon>Bacillaceae</taxon>
        <taxon>Virgibacillus</taxon>
    </lineage>
</organism>
<feature type="transmembrane region" description="Helical" evidence="1">
    <location>
        <begin position="201"/>
        <end position="224"/>
    </location>
</feature>
<dbReference type="KEGG" id="vpn:A21D_03875"/>